<reference evidence="2 3" key="1">
    <citation type="submission" date="2019-10" db="EMBL/GenBank/DDBJ databases">
        <authorList>
            <person name="Palmer J.M."/>
        </authorList>
    </citation>
    <scope>NUCLEOTIDE SEQUENCE [LARGE SCALE GENOMIC DNA]</scope>
    <source>
        <strain evidence="2 3">TWF730</strain>
    </source>
</reference>
<dbReference type="AlphaFoldDB" id="A0AAV9VKU7"/>
<protein>
    <submittedName>
        <fullName evidence="2">Uncharacterized protein</fullName>
    </submittedName>
</protein>
<keyword evidence="3" id="KW-1185">Reference proteome</keyword>
<evidence type="ECO:0000313" key="2">
    <source>
        <dbReference type="EMBL" id="KAK6362754.1"/>
    </source>
</evidence>
<organism evidence="2 3">
    <name type="scientific">Orbilia blumenaviensis</name>
    <dbReference type="NCBI Taxonomy" id="1796055"/>
    <lineage>
        <taxon>Eukaryota</taxon>
        <taxon>Fungi</taxon>
        <taxon>Dikarya</taxon>
        <taxon>Ascomycota</taxon>
        <taxon>Pezizomycotina</taxon>
        <taxon>Orbiliomycetes</taxon>
        <taxon>Orbiliales</taxon>
        <taxon>Orbiliaceae</taxon>
        <taxon>Orbilia</taxon>
    </lineage>
</organism>
<accession>A0AAV9VKU7</accession>
<gene>
    <name evidence="2" type="ORF">TWF730_000209</name>
</gene>
<comment type="caution">
    <text evidence="2">The sequence shown here is derived from an EMBL/GenBank/DDBJ whole genome shotgun (WGS) entry which is preliminary data.</text>
</comment>
<proteinExistence type="predicted"/>
<sequence length="60" mass="6396">MISRRGSSGWIIKATASVKQPGQMEKASICLDTGPASSEGDKNTFCQQEPPVKNRTSGEV</sequence>
<evidence type="ECO:0000256" key="1">
    <source>
        <dbReference type="SAM" id="MobiDB-lite"/>
    </source>
</evidence>
<feature type="region of interest" description="Disordered" evidence="1">
    <location>
        <begin position="31"/>
        <end position="60"/>
    </location>
</feature>
<name>A0AAV9VKU7_9PEZI</name>
<dbReference type="EMBL" id="JAVHNS010000001">
    <property type="protein sequence ID" value="KAK6362754.1"/>
    <property type="molecule type" value="Genomic_DNA"/>
</dbReference>
<evidence type="ECO:0000313" key="3">
    <source>
        <dbReference type="Proteomes" id="UP001373714"/>
    </source>
</evidence>
<dbReference type="Proteomes" id="UP001373714">
    <property type="component" value="Unassembled WGS sequence"/>
</dbReference>